<evidence type="ECO:0000313" key="1">
    <source>
        <dbReference type="EMBL" id="CAK8992829.1"/>
    </source>
</evidence>
<keyword evidence="2" id="KW-1185">Reference proteome</keyword>
<reference evidence="1 2" key="1">
    <citation type="submission" date="2024-02" db="EMBL/GenBank/DDBJ databases">
        <authorList>
            <person name="Chen Y."/>
            <person name="Shah S."/>
            <person name="Dougan E. K."/>
            <person name="Thang M."/>
            <person name="Chan C."/>
        </authorList>
    </citation>
    <scope>NUCLEOTIDE SEQUENCE [LARGE SCALE GENOMIC DNA]</scope>
</reference>
<accession>A0ABP0HTU7</accession>
<sequence length="92" mass="10514">MASDATDEMRRFAEVEGRLAEAVTSILVGEAAVLARAQEAAEARWHRCQRRRGKVLDAAAWQKRQARTRQSAAWPRVEVRRLEPEQAKRSEE</sequence>
<name>A0ABP0HTU7_9DINO</name>
<dbReference type="Proteomes" id="UP001642464">
    <property type="component" value="Unassembled WGS sequence"/>
</dbReference>
<gene>
    <name evidence="1" type="ORF">SCF082_LOCUS3235</name>
</gene>
<organism evidence="1 2">
    <name type="scientific">Durusdinium trenchii</name>
    <dbReference type="NCBI Taxonomy" id="1381693"/>
    <lineage>
        <taxon>Eukaryota</taxon>
        <taxon>Sar</taxon>
        <taxon>Alveolata</taxon>
        <taxon>Dinophyceae</taxon>
        <taxon>Suessiales</taxon>
        <taxon>Symbiodiniaceae</taxon>
        <taxon>Durusdinium</taxon>
    </lineage>
</organism>
<dbReference type="EMBL" id="CAXAMM010001647">
    <property type="protein sequence ID" value="CAK8992829.1"/>
    <property type="molecule type" value="Genomic_DNA"/>
</dbReference>
<feature type="non-terminal residue" evidence="1">
    <location>
        <position position="92"/>
    </location>
</feature>
<evidence type="ECO:0000313" key="2">
    <source>
        <dbReference type="Proteomes" id="UP001642464"/>
    </source>
</evidence>
<comment type="caution">
    <text evidence="1">The sequence shown here is derived from an EMBL/GenBank/DDBJ whole genome shotgun (WGS) entry which is preliminary data.</text>
</comment>
<protein>
    <submittedName>
        <fullName evidence="1">Histone-lysine N-methyltransferase setd3</fullName>
    </submittedName>
</protein>
<proteinExistence type="predicted"/>